<name>A0A1M6ML73_9RHOB</name>
<evidence type="ECO:0000313" key="2">
    <source>
        <dbReference type="EMBL" id="SHJ84245.1"/>
    </source>
</evidence>
<keyword evidence="3" id="KW-1185">Reference proteome</keyword>
<dbReference type="Gene3D" id="2.30.30.40">
    <property type="entry name" value="SH3 Domains"/>
    <property type="match status" value="1"/>
</dbReference>
<reference evidence="3" key="1">
    <citation type="submission" date="2016-11" db="EMBL/GenBank/DDBJ databases">
        <authorList>
            <person name="Varghese N."/>
            <person name="Submissions S."/>
        </authorList>
    </citation>
    <scope>NUCLEOTIDE SEQUENCE [LARGE SCALE GENOMIC DNA]</scope>
    <source>
        <strain evidence="3">DSM 100564</strain>
    </source>
</reference>
<organism evidence="2 3">
    <name type="scientific">Shimia gijangensis</name>
    <dbReference type="NCBI Taxonomy" id="1470563"/>
    <lineage>
        <taxon>Bacteria</taxon>
        <taxon>Pseudomonadati</taxon>
        <taxon>Pseudomonadota</taxon>
        <taxon>Alphaproteobacteria</taxon>
        <taxon>Rhodobacterales</taxon>
        <taxon>Roseobacteraceae</taxon>
    </lineage>
</organism>
<dbReference type="InterPro" id="IPR003646">
    <property type="entry name" value="SH3-like_bac-type"/>
</dbReference>
<evidence type="ECO:0000313" key="3">
    <source>
        <dbReference type="Proteomes" id="UP000183982"/>
    </source>
</evidence>
<dbReference type="OrthoDB" id="5489750at2"/>
<sequence length="209" mass="23045">MKNLLFLIFWIFSPAILLASEFPLLFDVTDVASDDVLNVREDPSPNSEIWGTIAFNERNVEVIGLSEDRKWGQINSGEISGWVSMRYLSPVPDADWFLSSAQLRCGGTEPFWDMTMNAPSQGVASFQAMVEETPRVYSIDWHGGQIARMNNVIGLGGRNTDGPNGFSAVIRRTDCHDGMSDMSFGLAIDLFLHGDGAPEGYEGCCSIRP</sequence>
<feature type="domain" description="SH3b" evidence="1">
    <location>
        <begin position="35"/>
        <end position="89"/>
    </location>
</feature>
<gene>
    <name evidence="2" type="ORF">SAMN05444000_11410</name>
</gene>
<protein>
    <submittedName>
        <fullName evidence="2">SH3 domain-containing protein</fullName>
    </submittedName>
</protein>
<dbReference type="EMBL" id="FQZQ01000014">
    <property type="protein sequence ID" value="SHJ84245.1"/>
    <property type="molecule type" value="Genomic_DNA"/>
</dbReference>
<evidence type="ECO:0000259" key="1">
    <source>
        <dbReference type="Pfam" id="PF08239"/>
    </source>
</evidence>
<dbReference type="STRING" id="1470563.SAMN05444000_11410"/>
<accession>A0A1M6ML73</accession>
<dbReference type="RefSeq" id="WP_073253309.1">
    <property type="nucleotide sequence ID" value="NZ_FQZQ01000014.1"/>
</dbReference>
<proteinExistence type="predicted"/>
<dbReference type="Proteomes" id="UP000183982">
    <property type="component" value="Unassembled WGS sequence"/>
</dbReference>
<dbReference type="AlphaFoldDB" id="A0A1M6ML73"/>
<dbReference type="Pfam" id="PF08239">
    <property type="entry name" value="SH3_3"/>
    <property type="match status" value="1"/>
</dbReference>